<dbReference type="AlphaFoldDB" id="A0A9P0D3E3"/>
<organism evidence="3 4">
    <name type="scientific">Psylliodes chrysocephalus</name>
    <dbReference type="NCBI Taxonomy" id="3402493"/>
    <lineage>
        <taxon>Eukaryota</taxon>
        <taxon>Metazoa</taxon>
        <taxon>Ecdysozoa</taxon>
        <taxon>Arthropoda</taxon>
        <taxon>Hexapoda</taxon>
        <taxon>Insecta</taxon>
        <taxon>Pterygota</taxon>
        <taxon>Neoptera</taxon>
        <taxon>Endopterygota</taxon>
        <taxon>Coleoptera</taxon>
        <taxon>Polyphaga</taxon>
        <taxon>Cucujiformia</taxon>
        <taxon>Chrysomeloidea</taxon>
        <taxon>Chrysomelidae</taxon>
        <taxon>Galerucinae</taxon>
        <taxon>Alticini</taxon>
        <taxon>Psylliodes</taxon>
    </lineage>
</organism>
<accession>A0A9P0D3E3</accession>
<dbReference type="SUPFAM" id="SSF56436">
    <property type="entry name" value="C-type lectin-like"/>
    <property type="match status" value="3"/>
</dbReference>
<name>A0A9P0D3E3_9CUCU</name>
<protein>
    <recommendedName>
        <fullName evidence="2">C-type lectin domain-containing protein</fullName>
    </recommendedName>
</protein>
<evidence type="ECO:0000313" key="3">
    <source>
        <dbReference type="EMBL" id="CAH1109532.1"/>
    </source>
</evidence>
<dbReference type="InterPro" id="IPR050111">
    <property type="entry name" value="C-type_lectin/snaclec_domain"/>
</dbReference>
<gene>
    <name evidence="3" type="ORF">PSYICH_LOCUS10680</name>
</gene>
<feature type="domain" description="C-type lectin" evidence="2">
    <location>
        <begin position="353"/>
        <end position="474"/>
    </location>
</feature>
<keyword evidence="4" id="KW-1185">Reference proteome</keyword>
<dbReference type="InterPro" id="IPR001304">
    <property type="entry name" value="C-type_lectin-like"/>
</dbReference>
<dbReference type="PANTHER" id="PTHR22803">
    <property type="entry name" value="MANNOSE, PHOSPHOLIPASE, LECTIN RECEPTOR RELATED"/>
    <property type="match status" value="1"/>
</dbReference>
<dbReference type="Pfam" id="PF00059">
    <property type="entry name" value="Lectin_C"/>
    <property type="match status" value="2"/>
</dbReference>
<reference evidence="3" key="1">
    <citation type="submission" date="2022-01" db="EMBL/GenBank/DDBJ databases">
        <authorList>
            <person name="King R."/>
        </authorList>
    </citation>
    <scope>NUCLEOTIDE SEQUENCE</scope>
</reference>
<proteinExistence type="predicted"/>
<dbReference type="PROSITE" id="PS00615">
    <property type="entry name" value="C_TYPE_LECTIN_1"/>
    <property type="match status" value="2"/>
</dbReference>
<evidence type="ECO:0000259" key="2">
    <source>
        <dbReference type="PROSITE" id="PS50041"/>
    </source>
</evidence>
<dbReference type="InterPro" id="IPR016186">
    <property type="entry name" value="C-type_lectin-like/link_sf"/>
</dbReference>
<dbReference type="Gene3D" id="3.10.100.10">
    <property type="entry name" value="Mannose-Binding Protein A, subunit A"/>
    <property type="match status" value="3"/>
</dbReference>
<evidence type="ECO:0000313" key="4">
    <source>
        <dbReference type="Proteomes" id="UP001153636"/>
    </source>
</evidence>
<dbReference type="EMBL" id="OV651816">
    <property type="protein sequence ID" value="CAH1109532.1"/>
    <property type="molecule type" value="Genomic_DNA"/>
</dbReference>
<keyword evidence="1" id="KW-1015">Disulfide bond</keyword>
<dbReference type="PROSITE" id="PS50041">
    <property type="entry name" value="C_TYPE_LECTIN_2"/>
    <property type="match status" value="3"/>
</dbReference>
<dbReference type="InterPro" id="IPR016187">
    <property type="entry name" value="CTDL_fold"/>
</dbReference>
<feature type="domain" description="C-type lectin" evidence="2">
    <location>
        <begin position="55"/>
        <end position="185"/>
    </location>
</feature>
<dbReference type="InterPro" id="IPR018378">
    <property type="entry name" value="C-type_lectin_CS"/>
</dbReference>
<dbReference type="Proteomes" id="UP001153636">
    <property type="component" value="Chromosome 4"/>
</dbReference>
<dbReference type="CDD" id="cd00037">
    <property type="entry name" value="CLECT"/>
    <property type="match status" value="3"/>
</dbReference>
<dbReference type="SMART" id="SM00034">
    <property type="entry name" value="CLECT"/>
    <property type="match status" value="3"/>
</dbReference>
<sequence length="498" mass="59166">MAFTSNDDEILINEIQKYPVIYDYEDKNFVIKVNCWKKFAKELKKEDIVECRRKYYVSPEWVTYNKAVELCLSRSMQLASIQTKEKNQEILQYLNSLEFWIWEPDPQYVYFVQNKRLFYWTSGILTEDTWYWINGTAITYFNWLEGNPSNTDNKEKCLEVLVPANKNDLLWNDVDCNSKRHFICESVDPNGVNPVFSFSSEKCYYINHKRLPYHEVVQFCKSLSMELISVPSVNKNIELHRLLQHSGKGFINDSHSWPFWSSGNRFADGKTFYWLSGEPIEYFNWQDMYDNGSYCITLYSDWTEILWENRNPCSFGQSFICENANYKMEKARKNVYYDGVEYRNYKPGLLPIHLTKQYYISHEVVTYYRAHKFCESRGLQLLSIQDKDKNQAIYRELNKRGITRNFTYWISAARVPGTNIWESDGGLAVKFFNWKKGSPRDNKYNANCIELFQSGRELKWNDIPCEYKRNFICENAFPKVNMYCIRSQEDVSEASGVQ</sequence>
<feature type="domain" description="C-type lectin" evidence="2">
    <location>
        <begin position="199"/>
        <end position="322"/>
    </location>
</feature>
<dbReference type="OrthoDB" id="6691028at2759"/>
<evidence type="ECO:0000256" key="1">
    <source>
        <dbReference type="ARBA" id="ARBA00023157"/>
    </source>
</evidence>